<comment type="caution">
    <text evidence="1">The sequence shown here is derived from an EMBL/GenBank/DDBJ whole genome shotgun (WGS) entry which is preliminary data.</text>
</comment>
<reference evidence="1 2" key="1">
    <citation type="submission" date="2017-05" db="EMBL/GenBank/DDBJ databases">
        <authorList>
            <person name="Varghese N."/>
            <person name="Submissions S."/>
        </authorList>
    </citation>
    <scope>NUCLEOTIDE SEQUENCE [LARGE SCALE GENOMIC DNA]</scope>
    <source>
        <strain evidence="1 2">DSM 15360</strain>
    </source>
</reference>
<gene>
    <name evidence="1" type="ORF">SAMN06265367_11068</name>
</gene>
<dbReference type="EMBL" id="FXUA01000010">
    <property type="protein sequence ID" value="SMP34970.1"/>
    <property type="molecule type" value="Genomic_DNA"/>
</dbReference>
<proteinExistence type="predicted"/>
<evidence type="ECO:0000313" key="2">
    <source>
        <dbReference type="Proteomes" id="UP001157915"/>
    </source>
</evidence>
<evidence type="ECO:0000313" key="1">
    <source>
        <dbReference type="EMBL" id="SMP34970.1"/>
    </source>
</evidence>
<accession>A0ABY1PI74</accession>
<protein>
    <submittedName>
        <fullName evidence="1">Uncharacterized protein</fullName>
    </submittedName>
</protein>
<name>A0ABY1PI74_9BACT</name>
<organism evidence="1 2">
    <name type="scientific">Algoriphagus winogradskyi</name>
    <dbReference type="NCBI Taxonomy" id="237017"/>
    <lineage>
        <taxon>Bacteria</taxon>
        <taxon>Pseudomonadati</taxon>
        <taxon>Bacteroidota</taxon>
        <taxon>Cytophagia</taxon>
        <taxon>Cytophagales</taxon>
        <taxon>Cyclobacteriaceae</taxon>
        <taxon>Algoriphagus</taxon>
    </lineage>
</organism>
<keyword evidence="2" id="KW-1185">Reference proteome</keyword>
<sequence>MENEERIKTLFCKELLGVELFFVEKDFNRTDDYYYSSNSKTWYDKAHIDFQVLGTGLKLGKQKFISQNILLDSFVGIGIRTRYTKITMLKVSPIQNKEDENFLGSDRYRINGRDYIPHVTLGIKVGLLTKK</sequence>
<dbReference type="Proteomes" id="UP001157915">
    <property type="component" value="Unassembled WGS sequence"/>
</dbReference>